<proteinExistence type="inferred from homology"/>
<dbReference type="InterPro" id="IPR023160">
    <property type="entry name" value="RNase_HII_hlx-loop-hlx_cap_dom"/>
</dbReference>
<dbReference type="FunFam" id="1.10.10.460:FF:000001">
    <property type="entry name" value="Ribonuclease"/>
    <property type="match status" value="1"/>
</dbReference>
<feature type="binding site" evidence="8">
    <location>
        <position position="136"/>
    </location>
    <ligand>
        <name>a divalent metal cation</name>
        <dbReference type="ChEBI" id="CHEBI:60240"/>
    </ligand>
</feature>
<dbReference type="GeneID" id="24425563"/>
<dbReference type="KEGG" id="bmic:BMR1_03g04580"/>
<dbReference type="InterPro" id="IPR001352">
    <property type="entry name" value="RNase_HII/HIII"/>
</dbReference>
<dbReference type="Gene3D" id="1.10.10.460">
    <property type="entry name" value="Ribonuclease hii. Domain 2"/>
    <property type="match status" value="1"/>
</dbReference>
<dbReference type="Proteomes" id="UP000002899">
    <property type="component" value="Chromosome III"/>
</dbReference>
<accession>A0A1R4ACS1</accession>
<evidence type="ECO:0000256" key="9">
    <source>
        <dbReference type="RuleBase" id="RU003515"/>
    </source>
</evidence>
<dbReference type="InterPro" id="IPR024567">
    <property type="entry name" value="RNase_HII/HIII_dom"/>
</dbReference>
<dbReference type="NCBIfam" id="TIGR00729">
    <property type="entry name" value="ribonuclease HII"/>
    <property type="match status" value="1"/>
</dbReference>
<dbReference type="GO" id="GO:0032299">
    <property type="term" value="C:ribonuclease H2 complex"/>
    <property type="evidence" value="ECO:0007669"/>
    <property type="project" value="TreeGrafter"/>
</dbReference>
<dbReference type="InterPro" id="IPR036397">
    <property type="entry name" value="RNaseH_sf"/>
</dbReference>
<keyword evidence="7 8" id="KW-0378">Hydrolase</keyword>
<dbReference type="VEuPathDB" id="PiroplasmaDB:BMR1_03g04580"/>
<dbReference type="Pfam" id="PF01351">
    <property type="entry name" value="RNase_HII"/>
    <property type="match status" value="1"/>
</dbReference>
<comment type="cofactor">
    <cofactor evidence="2">
        <name>Mg(2+)</name>
        <dbReference type="ChEBI" id="CHEBI:18420"/>
    </cofactor>
</comment>
<dbReference type="AlphaFoldDB" id="A0A1R4ACS1"/>
<evidence type="ECO:0000256" key="6">
    <source>
        <dbReference type="ARBA" id="ARBA00022759"/>
    </source>
</evidence>
<dbReference type="EC" id="3.1.26.4" evidence="9"/>
<evidence type="ECO:0000256" key="3">
    <source>
        <dbReference type="ARBA" id="ARBA00007058"/>
    </source>
</evidence>
<feature type="binding site" evidence="8">
    <location>
        <position position="27"/>
    </location>
    <ligand>
        <name>a divalent metal cation</name>
        <dbReference type="ChEBI" id="CHEBI:60240"/>
    </ligand>
</feature>
<organism evidence="11 12">
    <name type="scientific">Babesia microti (strain RI)</name>
    <dbReference type="NCBI Taxonomy" id="1133968"/>
    <lineage>
        <taxon>Eukaryota</taxon>
        <taxon>Sar</taxon>
        <taxon>Alveolata</taxon>
        <taxon>Apicomplexa</taxon>
        <taxon>Aconoidasida</taxon>
        <taxon>Piroplasmida</taxon>
        <taxon>Babesiidae</taxon>
        <taxon>Babesia</taxon>
    </lineage>
</organism>
<evidence type="ECO:0000259" key="10">
    <source>
        <dbReference type="PROSITE" id="PS51975"/>
    </source>
</evidence>
<reference evidence="11 12" key="2">
    <citation type="journal article" date="2013" name="PLoS ONE">
        <title>Whole genome mapping and re-organization of the nuclear and mitochondrial genomes of Babesia microti isolates.</title>
        <authorList>
            <person name="Cornillot E."/>
            <person name="Dassouli A."/>
            <person name="Garg A."/>
            <person name="Pachikara N."/>
            <person name="Randazzo S."/>
            <person name="Depoix D."/>
            <person name="Carcy B."/>
            <person name="Delbecq S."/>
            <person name="Frutos R."/>
            <person name="Silva J.C."/>
            <person name="Sutton R."/>
            <person name="Krause P.J."/>
            <person name="Mamoun C.B."/>
        </authorList>
    </citation>
    <scope>NUCLEOTIDE SEQUENCE [LARGE SCALE GENOMIC DNA]</scope>
    <source>
        <strain evidence="11 12">RI</strain>
    </source>
</reference>
<dbReference type="PANTHER" id="PTHR10954:SF7">
    <property type="entry name" value="RIBONUCLEASE H2 SUBUNIT A"/>
    <property type="match status" value="1"/>
</dbReference>
<evidence type="ECO:0000256" key="5">
    <source>
        <dbReference type="ARBA" id="ARBA00022723"/>
    </source>
</evidence>
<dbReference type="InterPro" id="IPR012337">
    <property type="entry name" value="RNaseH-like_sf"/>
</dbReference>
<comment type="cofactor">
    <cofactor evidence="8">
        <name>Mn(2+)</name>
        <dbReference type="ChEBI" id="CHEBI:29035"/>
    </cofactor>
    <cofactor evidence="8">
        <name>Mg(2+)</name>
        <dbReference type="ChEBI" id="CHEBI:18420"/>
    </cofactor>
    <text evidence="8">Manganese or magnesium. Binds 1 divalent metal ion per monomer in the absence of substrate. May bind a second metal ion after substrate binding.</text>
</comment>
<keyword evidence="4 8" id="KW-0540">Nuclease</keyword>
<comment type="catalytic activity">
    <reaction evidence="1 8 9">
        <text>Endonucleolytic cleavage to 5'-phosphomonoester.</text>
        <dbReference type="EC" id="3.1.26.4"/>
    </reaction>
</comment>
<evidence type="ECO:0000313" key="11">
    <source>
        <dbReference type="EMBL" id="SJK86694.1"/>
    </source>
</evidence>
<keyword evidence="12" id="KW-1185">Reference proteome</keyword>
<sequence length="270" mass="30165">MDVTLKSFKIYRNGPIPHETEVSLGIDEAGRGPVLGPLVYGGFFCSNDVENELKMDIKVDDSKKLSEESREAKFKLLTNVNKPFGFVAQLITPQHISTAMLREQKYNLNQISHDSALNIIRHVISIGYKLKSVYIDAVGPTEAYKMKVKANFPNLKVIIAERADSTYPLVSAASIIAKVLRDRTVKAWESSDKYKLPFGCGYPSDPLTKEYLKKSFDKIFGFPPHIRSSWATADAFLSKSLPVDWKLEGGSNKKSPLIVTPELDDIVQPL</sequence>
<protein>
    <recommendedName>
        <fullName evidence="9">Ribonuclease</fullName>
        <ecNumber evidence="9">3.1.26.4</ecNumber>
    </recommendedName>
</protein>
<comment type="function">
    <text evidence="9">Endonuclease that specifically degrades the RNA of RNA-DNA hybrids.</text>
</comment>
<keyword evidence="5 8" id="KW-0479">Metal-binding</keyword>
<feature type="binding site" evidence="8">
    <location>
        <position position="28"/>
    </location>
    <ligand>
        <name>a divalent metal cation</name>
        <dbReference type="ChEBI" id="CHEBI:60240"/>
    </ligand>
</feature>
<dbReference type="FunFam" id="3.30.420.10:FF:000016">
    <property type="entry name" value="Ribonuclease"/>
    <property type="match status" value="1"/>
</dbReference>
<dbReference type="RefSeq" id="XP_021338820.1">
    <property type="nucleotide sequence ID" value="XM_021482285.1"/>
</dbReference>
<dbReference type="GO" id="GO:0004523">
    <property type="term" value="F:RNA-DNA hybrid ribonuclease activity"/>
    <property type="evidence" value="ECO:0007669"/>
    <property type="project" value="UniProtKB-UniRule"/>
</dbReference>
<dbReference type="CDD" id="cd07181">
    <property type="entry name" value="RNase_HII_eukaryota_like"/>
    <property type="match status" value="1"/>
</dbReference>
<dbReference type="PROSITE" id="PS51975">
    <property type="entry name" value="RNASE_H_2"/>
    <property type="match status" value="1"/>
</dbReference>
<dbReference type="GO" id="GO:0043137">
    <property type="term" value="P:DNA replication, removal of RNA primer"/>
    <property type="evidence" value="ECO:0007669"/>
    <property type="project" value="TreeGrafter"/>
</dbReference>
<feature type="domain" description="RNase H type-2" evidence="10">
    <location>
        <begin position="21"/>
        <end position="242"/>
    </location>
</feature>
<evidence type="ECO:0000256" key="1">
    <source>
        <dbReference type="ARBA" id="ARBA00000077"/>
    </source>
</evidence>
<dbReference type="SUPFAM" id="SSF53098">
    <property type="entry name" value="Ribonuclease H-like"/>
    <property type="match status" value="1"/>
</dbReference>
<name>A0A1R4ACS1_BABMR</name>
<dbReference type="GO" id="GO:0003723">
    <property type="term" value="F:RNA binding"/>
    <property type="evidence" value="ECO:0007669"/>
    <property type="project" value="UniProtKB-UniRule"/>
</dbReference>
<dbReference type="Gene3D" id="3.30.420.10">
    <property type="entry name" value="Ribonuclease H-like superfamily/Ribonuclease H"/>
    <property type="match status" value="1"/>
</dbReference>
<evidence type="ECO:0000313" key="12">
    <source>
        <dbReference type="Proteomes" id="UP000002899"/>
    </source>
</evidence>
<evidence type="ECO:0000256" key="4">
    <source>
        <dbReference type="ARBA" id="ARBA00022722"/>
    </source>
</evidence>
<evidence type="ECO:0000256" key="8">
    <source>
        <dbReference type="PROSITE-ProRule" id="PRU01319"/>
    </source>
</evidence>
<dbReference type="InterPro" id="IPR004649">
    <property type="entry name" value="RNase_H2_suA"/>
</dbReference>
<dbReference type="OrthoDB" id="7462577at2759"/>
<reference evidence="11 12" key="3">
    <citation type="journal article" date="2016" name="Sci. Rep.">
        <title>Genome-wide diversity and gene expression profiling of Babesia microti isolates identify polymorphic genes that mediate host-pathogen interactions.</title>
        <authorList>
            <person name="Silva J.C."/>
            <person name="Cornillot E."/>
            <person name="McCracken C."/>
            <person name="Usmani-Brown S."/>
            <person name="Dwivedi A."/>
            <person name="Ifeonu O.O."/>
            <person name="Crabtree J."/>
            <person name="Gotia H.T."/>
            <person name="Virji A.Z."/>
            <person name="Reynes C."/>
            <person name="Colinge J."/>
            <person name="Kumar V."/>
            <person name="Lawres L."/>
            <person name="Pazzi J.E."/>
            <person name="Pablo J.V."/>
            <person name="Hung C."/>
            <person name="Brancato J."/>
            <person name="Kumari P."/>
            <person name="Orvis J."/>
            <person name="Tretina K."/>
            <person name="Chibucos M."/>
            <person name="Ott S."/>
            <person name="Sadzewicz L."/>
            <person name="Sengamalay N."/>
            <person name="Shetty A.C."/>
            <person name="Su Q."/>
            <person name="Tallon L."/>
            <person name="Fraser C.M."/>
            <person name="Frutos R."/>
            <person name="Molina D.M."/>
            <person name="Krause P.J."/>
            <person name="Ben Mamoun C."/>
        </authorList>
    </citation>
    <scope>NUCLEOTIDE SEQUENCE [LARGE SCALE GENOMIC DNA]</scope>
    <source>
        <strain evidence="11 12">RI</strain>
    </source>
</reference>
<dbReference type="GO" id="GO:0006298">
    <property type="term" value="P:mismatch repair"/>
    <property type="evidence" value="ECO:0007669"/>
    <property type="project" value="TreeGrafter"/>
</dbReference>
<gene>
    <name evidence="11" type="ORF">BMR1_03g04580</name>
</gene>
<comment type="similarity">
    <text evidence="3">Belongs to the RNase HII family. Eukaryotic subfamily.</text>
</comment>
<dbReference type="PANTHER" id="PTHR10954">
    <property type="entry name" value="RIBONUCLEASE H2 SUBUNIT A"/>
    <property type="match status" value="1"/>
</dbReference>
<dbReference type="GO" id="GO:0046872">
    <property type="term" value="F:metal ion binding"/>
    <property type="evidence" value="ECO:0007669"/>
    <property type="project" value="UniProtKB-KW"/>
</dbReference>
<keyword evidence="6 8" id="KW-0255">Endonuclease</keyword>
<evidence type="ECO:0000256" key="7">
    <source>
        <dbReference type="ARBA" id="ARBA00022801"/>
    </source>
</evidence>
<dbReference type="EMBL" id="LN871598">
    <property type="protein sequence ID" value="SJK86694.1"/>
    <property type="molecule type" value="Genomic_DNA"/>
</dbReference>
<reference evidence="11 12" key="1">
    <citation type="journal article" date="2012" name="Nucleic Acids Res.">
        <title>Sequencing of the smallest Apicomplexan genome from the human pathogen Babesia microti.</title>
        <authorList>
            <person name="Cornillot E."/>
            <person name="Hadj-Kaddour K."/>
            <person name="Dassouli A."/>
            <person name="Noel B."/>
            <person name="Ranwez V."/>
            <person name="Vacherie B."/>
            <person name="Augagneur Y."/>
            <person name="Bres V."/>
            <person name="Duclos A."/>
            <person name="Randazzo S."/>
            <person name="Carcy B."/>
            <person name="Debierre-Grockiego F."/>
            <person name="Delbecq S."/>
            <person name="Moubri-Menage K."/>
            <person name="Shams-Eldin H."/>
            <person name="Usmani-Brown S."/>
            <person name="Bringaud F."/>
            <person name="Wincker P."/>
            <person name="Vivares C.P."/>
            <person name="Schwarz R.T."/>
            <person name="Schetters T.P."/>
            <person name="Krause P.J."/>
            <person name="Gorenflot A."/>
            <person name="Berry V."/>
            <person name="Barbe V."/>
            <person name="Ben Mamoun C."/>
        </authorList>
    </citation>
    <scope>NUCLEOTIDE SEQUENCE [LARGE SCALE GENOMIC DNA]</scope>
    <source>
        <strain evidence="11 12">RI</strain>
    </source>
</reference>
<evidence type="ECO:0000256" key="2">
    <source>
        <dbReference type="ARBA" id="ARBA00001946"/>
    </source>
</evidence>